<gene>
    <name evidence="1" type="ORF">EP164_17565</name>
</gene>
<reference evidence="1 2" key="1">
    <citation type="submission" date="2019-01" db="EMBL/GenBank/DDBJ databases">
        <title>Draft genome assembly of Photorhabdus luminescens subsp. sonorensis Caborca.</title>
        <authorList>
            <person name="Duong D.A."/>
            <person name="Espinosa-Artiles P."/>
            <person name="Orozco R.A."/>
            <person name="Molnar I."/>
            <person name="Stock P."/>
        </authorList>
    </citation>
    <scope>NUCLEOTIDE SEQUENCE [LARGE SCALE GENOMIC DNA]</scope>
    <source>
        <strain evidence="1 2">Caborca</strain>
    </source>
</reference>
<sequence>MGMINTGVQRIYGLGTLFVWDMAAISVAENRYLLPPYLPKVTTETPVLADLKEKYTPRVNTPVHETAEIVLYFKPQSVFHFFSPAC</sequence>
<dbReference type="AlphaFoldDB" id="A0A5C4REC9"/>
<accession>A0A5C4REC9</accession>
<organism evidence="1 2">
    <name type="scientific">Photorhabdus luminescens subsp. sonorensis</name>
    <dbReference type="NCBI Taxonomy" id="1173677"/>
    <lineage>
        <taxon>Bacteria</taxon>
        <taxon>Pseudomonadati</taxon>
        <taxon>Pseudomonadota</taxon>
        <taxon>Gammaproteobacteria</taxon>
        <taxon>Enterobacterales</taxon>
        <taxon>Morganellaceae</taxon>
        <taxon>Photorhabdus</taxon>
    </lineage>
</organism>
<comment type="caution">
    <text evidence="1">The sequence shown here is derived from an EMBL/GenBank/DDBJ whole genome shotgun (WGS) entry which is preliminary data.</text>
</comment>
<evidence type="ECO:0000313" key="1">
    <source>
        <dbReference type="EMBL" id="TNH42340.1"/>
    </source>
</evidence>
<evidence type="ECO:0000313" key="2">
    <source>
        <dbReference type="Proteomes" id="UP000307592"/>
    </source>
</evidence>
<dbReference type="EMBL" id="SBIJ01000040">
    <property type="protein sequence ID" value="TNH42340.1"/>
    <property type="molecule type" value="Genomic_DNA"/>
</dbReference>
<protein>
    <submittedName>
        <fullName evidence="1">Uncharacterized protein</fullName>
    </submittedName>
</protein>
<proteinExistence type="predicted"/>
<name>A0A5C4REC9_PHOLU</name>
<dbReference type="Proteomes" id="UP000307592">
    <property type="component" value="Unassembled WGS sequence"/>
</dbReference>
<dbReference type="RefSeq" id="WP_118987973.1">
    <property type="nucleotide sequence ID" value="NZ_CAWOQH010000167.1"/>
</dbReference>